<reference evidence="2 3" key="1">
    <citation type="submission" date="2019-01" db="EMBL/GenBank/DDBJ databases">
        <title>Lacibacter sp. strain TTM-7.</title>
        <authorList>
            <person name="Chen W.-M."/>
        </authorList>
    </citation>
    <scope>NUCLEOTIDE SEQUENCE [LARGE SCALE GENOMIC DNA]</scope>
    <source>
        <strain evidence="2 3">TTM-7</strain>
    </source>
</reference>
<comment type="caution">
    <text evidence="2">The sequence shown here is derived from an EMBL/GenBank/DDBJ whole genome shotgun (WGS) entry which is preliminary data.</text>
</comment>
<gene>
    <name evidence="2" type="ORF">ESA94_16520</name>
</gene>
<feature type="signal peptide" evidence="1">
    <location>
        <begin position="1"/>
        <end position="19"/>
    </location>
</feature>
<dbReference type="Gene3D" id="3.10.450.50">
    <property type="match status" value="1"/>
</dbReference>
<dbReference type="Proteomes" id="UP000290204">
    <property type="component" value="Unassembled WGS sequence"/>
</dbReference>
<evidence type="ECO:0008006" key="4">
    <source>
        <dbReference type="Google" id="ProtNLM"/>
    </source>
</evidence>
<proteinExistence type="predicted"/>
<dbReference type="EMBL" id="SDHW01000005">
    <property type="protein sequence ID" value="RXK58987.1"/>
    <property type="molecule type" value="Genomic_DNA"/>
</dbReference>
<keyword evidence="1" id="KW-0732">Signal</keyword>
<dbReference type="InterPro" id="IPR032710">
    <property type="entry name" value="NTF2-like_dom_sf"/>
</dbReference>
<dbReference type="SUPFAM" id="SSF54427">
    <property type="entry name" value="NTF2-like"/>
    <property type="match status" value="1"/>
</dbReference>
<accession>A0A4Q1CGD0</accession>
<dbReference type="OrthoDB" id="117186at2"/>
<dbReference type="AlphaFoldDB" id="A0A4Q1CGD0"/>
<keyword evidence="3" id="KW-1185">Reference proteome</keyword>
<feature type="chain" id="PRO_5020847374" description="Nuclear transport factor 2 family protein" evidence="1">
    <location>
        <begin position="20"/>
        <end position="150"/>
    </location>
</feature>
<evidence type="ECO:0000313" key="3">
    <source>
        <dbReference type="Proteomes" id="UP000290204"/>
    </source>
</evidence>
<organism evidence="2 3">
    <name type="scientific">Lacibacter luteus</name>
    <dbReference type="NCBI Taxonomy" id="2508719"/>
    <lineage>
        <taxon>Bacteria</taxon>
        <taxon>Pseudomonadati</taxon>
        <taxon>Bacteroidota</taxon>
        <taxon>Chitinophagia</taxon>
        <taxon>Chitinophagales</taxon>
        <taxon>Chitinophagaceae</taxon>
        <taxon>Lacibacter</taxon>
    </lineage>
</organism>
<dbReference type="RefSeq" id="WP_129132043.1">
    <property type="nucleotide sequence ID" value="NZ_SDHW01000005.1"/>
</dbReference>
<evidence type="ECO:0000256" key="1">
    <source>
        <dbReference type="SAM" id="SignalP"/>
    </source>
</evidence>
<name>A0A4Q1CGD0_9BACT</name>
<evidence type="ECO:0000313" key="2">
    <source>
        <dbReference type="EMBL" id="RXK58987.1"/>
    </source>
</evidence>
<sequence>MRLFLTLSLTMMCCFATKAQSTEDSVKAVVNNMFAAMKNADSAGLKNAFSEWAVLQTISRTKEGQTIVRTDNIDAFASFVGKTTKGDADERITFGAIHIDGALASVWTPYQFYLKGTFSHCGVNSFQLVRVNGVWKIQYIIDTRRKGDCK</sequence>
<protein>
    <recommendedName>
        <fullName evidence="4">Nuclear transport factor 2 family protein</fullName>
    </recommendedName>
</protein>